<dbReference type="EMBL" id="CDMY01000537">
    <property type="protein sequence ID" value="CEM21201.1"/>
    <property type="molecule type" value="Genomic_DNA"/>
</dbReference>
<dbReference type="PhylomeDB" id="A0A0G4G143"/>
<dbReference type="Gene3D" id="3.30.710.10">
    <property type="entry name" value="Potassium Channel Kv1.1, Chain A"/>
    <property type="match status" value="1"/>
</dbReference>
<dbReference type="AlphaFoldDB" id="A0A0G4G143"/>
<organism evidence="2 3">
    <name type="scientific">Vitrella brassicaformis (strain CCMP3155)</name>
    <dbReference type="NCBI Taxonomy" id="1169540"/>
    <lineage>
        <taxon>Eukaryota</taxon>
        <taxon>Sar</taxon>
        <taxon>Alveolata</taxon>
        <taxon>Colpodellida</taxon>
        <taxon>Vitrellaceae</taxon>
        <taxon>Vitrella</taxon>
    </lineage>
</organism>
<dbReference type="VEuPathDB" id="CryptoDB:Vbra_21860"/>
<protein>
    <recommendedName>
        <fullName evidence="4">BTB domain-containing protein</fullName>
    </recommendedName>
</protein>
<evidence type="ECO:0008006" key="4">
    <source>
        <dbReference type="Google" id="ProtNLM"/>
    </source>
</evidence>
<dbReference type="InParanoid" id="A0A0G4G143"/>
<proteinExistence type="predicted"/>
<evidence type="ECO:0000313" key="2">
    <source>
        <dbReference type="EMBL" id="CEM21201.1"/>
    </source>
</evidence>
<evidence type="ECO:0000313" key="3">
    <source>
        <dbReference type="Proteomes" id="UP000041254"/>
    </source>
</evidence>
<feature type="region of interest" description="Disordered" evidence="1">
    <location>
        <begin position="82"/>
        <end position="118"/>
    </location>
</feature>
<accession>A0A0G4G143</accession>
<keyword evidence="3" id="KW-1185">Reference proteome</keyword>
<sequence length="158" mass="17242">MVAEVSLVKIVNLLVKHSSYFAAALDGSGFAENATQSVEVPSIRPETFKNMSWLLPSGDMCSPQVLKAHIAGMTDLPCALDVPTDGTHVDESDQGDGKEERTATGEGPPQNGQQTDGSMVYSSLPHLLVMCQYFNMEAHVAYIAVFVRRKLVDRCRRL</sequence>
<name>A0A0G4G143_VITBC</name>
<gene>
    <name evidence="2" type="ORF">Vbra_21860</name>
</gene>
<feature type="compositionally biased region" description="Basic and acidic residues" evidence="1">
    <location>
        <begin position="87"/>
        <end position="103"/>
    </location>
</feature>
<dbReference type="Proteomes" id="UP000041254">
    <property type="component" value="Unassembled WGS sequence"/>
</dbReference>
<dbReference type="InterPro" id="IPR011333">
    <property type="entry name" value="SKP1/BTB/POZ_sf"/>
</dbReference>
<reference evidence="2 3" key="1">
    <citation type="submission" date="2014-11" db="EMBL/GenBank/DDBJ databases">
        <authorList>
            <person name="Zhu J."/>
            <person name="Qi W."/>
            <person name="Song R."/>
        </authorList>
    </citation>
    <scope>NUCLEOTIDE SEQUENCE [LARGE SCALE GENOMIC DNA]</scope>
</reference>
<evidence type="ECO:0000256" key="1">
    <source>
        <dbReference type="SAM" id="MobiDB-lite"/>
    </source>
</evidence>